<feature type="transmembrane region" description="Helical" evidence="2">
    <location>
        <begin position="29"/>
        <end position="52"/>
    </location>
</feature>
<evidence type="ECO:0000313" key="4">
    <source>
        <dbReference type="Proteomes" id="UP000579647"/>
    </source>
</evidence>
<dbReference type="AlphaFoldDB" id="A0A840W9V1"/>
<keyword evidence="2" id="KW-0472">Membrane</keyword>
<keyword evidence="2" id="KW-0812">Transmembrane</keyword>
<keyword evidence="2" id="KW-1133">Transmembrane helix</keyword>
<dbReference type="Proteomes" id="UP000579647">
    <property type="component" value="Unassembled WGS sequence"/>
</dbReference>
<dbReference type="EMBL" id="JACHDO010000001">
    <property type="protein sequence ID" value="MBB5493789.1"/>
    <property type="molecule type" value="Genomic_DNA"/>
</dbReference>
<accession>A0A840W9V1</accession>
<evidence type="ECO:0000313" key="3">
    <source>
        <dbReference type="EMBL" id="MBB5493789.1"/>
    </source>
</evidence>
<feature type="region of interest" description="Disordered" evidence="1">
    <location>
        <begin position="1"/>
        <end position="22"/>
    </location>
</feature>
<reference evidence="3 4" key="1">
    <citation type="submission" date="2020-08" db="EMBL/GenBank/DDBJ databases">
        <title>Sequencing the genomes of 1000 actinobacteria strains.</title>
        <authorList>
            <person name="Klenk H.-P."/>
        </authorList>
    </citation>
    <scope>NUCLEOTIDE SEQUENCE [LARGE SCALE GENOMIC DNA]</scope>
    <source>
        <strain evidence="3 4">DSM 44598</strain>
    </source>
</reference>
<comment type="caution">
    <text evidence="3">The sequence shown here is derived from an EMBL/GenBank/DDBJ whole genome shotgun (WGS) entry which is preliminary data.</text>
</comment>
<sequence length="77" mass="8504">MPPESEAAPNPVGRFAHEDPARPSTLSRLVGTVSTTVLVLVLTTALALRLTVGWPRFPVRYQGRRRTRPPTSRTGPW</sequence>
<gene>
    <name evidence="3" type="ORF">HNR07_004926</name>
</gene>
<organism evidence="3 4">
    <name type="scientific">Nocardiopsis metallicus</name>
    <dbReference type="NCBI Taxonomy" id="179819"/>
    <lineage>
        <taxon>Bacteria</taxon>
        <taxon>Bacillati</taxon>
        <taxon>Actinomycetota</taxon>
        <taxon>Actinomycetes</taxon>
        <taxon>Streptosporangiales</taxon>
        <taxon>Nocardiopsidaceae</taxon>
        <taxon>Nocardiopsis</taxon>
    </lineage>
</organism>
<keyword evidence="4" id="KW-1185">Reference proteome</keyword>
<proteinExistence type="predicted"/>
<name>A0A840W9V1_9ACTN</name>
<evidence type="ECO:0000256" key="2">
    <source>
        <dbReference type="SAM" id="Phobius"/>
    </source>
</evidence>
<evidence type="ECO:0000256" key="1">
    <source>
        <dbReference type="SAM" id="MobiDB-lite"/>
    </source>
</evidence>
<dbReference type="RefSeq" id="WP_184366915.1">
    <property type="nucleotide sequence ID" value="NZ_BAAAKM010000053.1"/>
</dbReference>
<protein>
    <submittedName>
        <fullName evidence="3">Uncharacterized protein</fullName>
    </submittedName>
</protein>